<evidence type="ECO:0000313" key="1">
    <source>
        <dbReference type="EMBL" id="TVO76930.1"/>
    </source>
</evidence>
<dbReference type="GO" id="GO:0009055">
    <property type="term" value="F:electron transfer activity"/>
    <property type="evidence" value="ECO:0007669"/>
    <property type="project" value="InterPro"/>
</dbReference>
<dbReference type="GO" id="GO:0020037">
    <property type="term" value="F:heme binding"/>
    <property type="evidence" value="ECO:0007669"/>
    <property type="project" value="InterPro"/>
</dbReference>
<evidence type="ECO:0000313" key="2">
    <source>
        <dbReference type="Proteomes" id="UP000316649"/>
    </source>
</evidence>
<dbReference type="SUPFAM" id="SSF47175">
    <property type="entry name" value="Cytochromes"/>
    <property type="match status" value="1"/>
</dbReference>
<dbReference type="GO" id="GO:0022900">
    <property type="term" value="P:electron transport chain"/>
    <property type="evidence" value="ECO:0007669"/>
    <property type="project" value="InterPro"/>
</dbReference>
<dbReference type="Proteomes" id="UP000316649">
    <property type="component" value="Unassembled WGS sequence"/>
</dbReference>
<comment type="caution">
    <text evidence="1">The sequence shown here is derived from an EMBL/GenBank/DDBJ whole genome shotgun (WGS) entry which is preliminary data.</text>
</comment>
<proteinExistence type="predicted"/>
<name>A0A557SHQ7_9GAMM</name>
<keyword evidence="2" id="KW-1185">Reference proteome</keyword>
<dbReference type="Gene3D" id="1.20.120.10">
    <property type="entry name" value="Cytochrome c/b562"/>
    <property type="match status" value="1"/>
</dbReference>
<sequence length="142" mass="15706">MNKLLTYLIPVTVLFMAPTVQSEPDQRIQLDLPEPMQTHLLASMRQHLVVIDQLLGMLAREDFDKAADLAERELGMSSLDKHGASHIAKYYPKQSAQFGTNMHKAASRFARVAQEGDALAAYKALGEITQNCVGCHATAKVR</sequence>
<dbReference type="RefSeq" id="WP_144358059.1">
    <property type="nucleotide sequence ID" value="NZ_VMNH01000005.1"/>
</dbReference>
<accession>A0A557SHQ7</accession>
<dbReference type="OrthoDB" id="1150802at2"/>
<dbReference type="InterPro" id="IPR010980">
    <property type="entry name" value="Cyt_c/b562"/>
</dbReference>
<dbReference type="AlphaFoldDB" id="A0A557SHQ7"/>
<gene>
    <name evidence="1" type="ORF">FHP88_05765</name>
</gene>
<organism evidence="1 2">
    <name type="scientific">Sedimenticola selenatireducens</name>
    <dbReference type="NCBI Taxonomy" id="191960"/>
    <lineage>
        <taxon>Bacteria</taxon>
        <taxon>Pseudomonadati</taxon>
        <taxon>Pseudomonadota</taxon>
        <taxon>Gammaproteobacteria</taxon>
        <taxon>Chromatiales</taxon>
        <taxon>Sedimenticolaceae</taxon>
        <taxon>Sedimenticola</taxon>
    </lineage>
</organism>
<reference evidence="1 2" key="1">
    <citation type="submission" date="2019-07" db="EMBL/GenBank/DDBJ databases">
        <title>The pathways for chlorine oxyanion respiration interact through the shared metabolite chlorate.</title>
        <authorList>
            <person name="Barnum T.P."/>
            <person name="Cheng Y."/>
            <person name="Hill K.A."/>
            <person name="Lucas L.N."/>
            <person name="Carlson H.K."/>
            <person name="Coates J.D."/>
        </authorList>
    </citation>
    <scope>NUCLEOTIDE SEQUENCE [LARGE SCALE GENOMIC DNA]</scope>
    <source>
        <strain evidence="1 2">BK-1</strain>
    </source>
</reference>
<dbReference type="EMBL" id="VMNH01000005">
    <property type="protein sequence ID" value="TVO76930.1"/>
    <property type="molecule type" value="Genomic_DNA"/>
</dbReference>
<protein>
    <submittedName>
        <fullName evidence="1">Cytochrome c</fullName>
    </submittedName>
</protein>
<dbReference type="GO" id="GO:0005506">
    <property type="term" value="F:iron ion binding"/>
    <property type="evidence" value="ECO:0007669"/>
    <property type="project" value="InterPro"/>
</dbReference>